<evidence type="ECO:0000313" key="13">
    <source>
        <dbReference type="Proteomes" id="UP001196408"/>
    </source>
</evidence>
<dbReference type="CDD" id="cd04250">
    <property type="entry name" value="AAK_NAGK-C"/>
    <property type="match status" value="1"/>
</dbReference>
<comment type="caution">
    <text evidence="11">The sequence shown here is derived from an EMBL/GenBank/DDBJ whole genome shotgun (WGS) entry which is preliminary data.</text>
</comment>
<evidence type="ECO:0000256" key="6">
    <source>
        <dbReference type="ARBA" id="ARBA00022777"/>
    </source>
</evidence>
<keyword evidence="14" id="KW-1185">Reference proteome</keyword>
<keyword evidence="4 9" id="KW-0808">Transferase</keyword>
<dbReference type="Proteomes" id="UP001197492">
    <property type="component" value="Unassembled WGS sequence"/>
</dbReference>
<protein>
    <recommendedName>
        <fullName evidence="9">Acetylglutamate kinase</fullName>
        <ecNumber evidence="9">2.7.2.8</ecNumber>
    </recommendedName>
    <alternativeName>
        <fullName evidence="9">N-acetyl-L-glutamate 5-phosphotransferase</fullName>
    </alternativeName>
    <alternativeName>
        <fullName evidence="9">NAG kinase</fullName>
        <shortName evidence="9">NAGK</shortName>
    </alternativeName>
</protein>
<dbReference type="GO" id="GO:0005737">
    <property type="term" value="C:cytoplasm"/>
    <property type="evidence" value="ECO:0007669"/>
    <property type="project" value="UniProtKB-SubCell"/>
</dbReference>
<feature type="site" description="Transition state stabilizer" evidence="9">
    <location>
        <position position="242"/>
    </location>
</feature>
<keyword evidence="3 9" id="KW-0028">Amino-acid biosynthesis</keyword>
<dbReference type="GO" id="GO:0042450">
    <property type="term" value="P:L-arginine biosynthetic process via ornithine"/>
    <property type="evidence" value="ECO:0007669"/>
    <property type="project" value="UniProtKB-UniRule"/>
</dbReference>
<dbReference type="InterPro" id="IPR001048">
    <property type="entry name" value="Asp/Glu/Uridylate_kinase"/>
</dbReference>
<dbReference type="GO" id="GO:0005524">
    <property type="term" value="F:ATP binding"/>
    <property type="evidence" value="ECO:0007669"/>
    <property type="project" value="UniProtKB-UniRule"/>
</dbReference>
<evidence type="ECO:0000256" key="5">
    <source>
        <dbReference type="ARBA" id="ARBA00022741"/>
    </source>
</evidence>
<dbReference type="GeneID" id="301324005"/>
<proteinExistence type="inferred from homology"/>
<organism evidence="11 13">
    <name type="scientific">Catenibacterium mitsuokai</name>
    <dbReference type="NCBI Taxonomy" id="100886"/>
    <lineage>
        <taxon>Bacteria</taxon>
        <taxon>Bacillati</taxon>
        <taxon>Bacillota</taxon>
        <taxon>Erysipelotrichia</taxon>
        <taxon>Erysipelotrichales</taxon>
        <taxon>Coprobacillaceae</taxon>
        <taxon>Catenibacterium</taxon>
    </lineage>
</organism>
<keyword evidence="6 9" id="KW-0418">Kinase</keyword>
<dbReference type="RefSeq" id="WP_217747700.1">
    <property type="nucleotide sequence ID" value="NZ_JAHOEB010000033.1"/>
</dbReference>
<dbReference type="PIRSF" id="PIRSF000728">
    <property type="entry name" value="NAGK"/>
    <property type="match status" value="1"/>
</dbReference>
<evidence type="ECO:0000313" key="11">
    <source>
        <dbReference type="EMBL" id="MBV3382891.1"/>
    </source>
</evidence>
<evidence type="ECO:0000259" key="10">
    <source>
        <dbReference type="Pfam" id="PF00696"/>
    </source>
</evidence>
<dbReference type="Proteomes" id="UP001196408">
    <property type="component" value="Unassembled WGS sequence"/>
</dbReference>
<sequence>MEEREIYRAKILSEAVPYLQEYNGKTVVVKYGGNAMINEELMNNVISDICLMTLVGINVVLVHGGGPEINKALKRSGIESKFINGLRYTDEETIDIVQEVLAGKVNKNLVKLIMNGGGRAVGLCGIDNKLLEAKKIKDELGYVGTVTQVNNEIIKDAIKSGYIPVIASIAMDDEGHSYNVNADYAAAAIADSLEAENLIVVSDIPGLLRDPHDEKTLIPEVSIQDVENLKAEGIIAGGMIPKVDCITHALKGNMSKAVIIDGRIPHSILIEILSKDGSGTLFTR</sequence>
<feature type="site" description="Transition state stabilizer" evidence="9">
    <location>
        <position position="30"/>
    </location>
</feature>
<keyword evidence="7 9" id="KW-0067">ATP-binding</keyword>
<dbReference type="GO" id="GO:0003991">
    <property type="term" value="F:acetylglutamate kinase activity"/>
    <property type="evidence" value="ECO:0007669"/>
    <property type="project" value="UniProtKB-UniRule"/>
</dbReference>
<keyword evidence="2 9" id="KW-0055">Arginine biosynthesis</keyword>
<evidence type="ECO:0000256" key="9">
    <source>
        <dbReference type="HAMAP-Rule" id="MF_00082"/>
    </source>
</evidence>
<feature type="domain" description="Aspartate/glutamate/uridylate kinase" evidence="10">
    <location>
        <begin position="25"/>
        <end position="261"/>
    </location>
</feature>
<name>A0AAW4MRI1_9FIRM</name>
<dbReference type="NCBIfam" id="TIGR00761">
    <property type="entry name" value="argB"/>
    <property type="match status" value="1"/>
</dbReference>
<dbReference type="InterPro" id="IPR037528">
    <property type="entry name" value="ArgB"/>
</dbReference>
<evidence type="ECO:0000256" key="3">
    <source>
        <dbReference type="ARBA" id="ARBA00022605"/>
    </source>
</evidence>
<reference evidence="11 14" key="1">
    <citation type="submission" date="2021-06" db="EMBL/GenBank/DDBJ databases">
        <title>Collection of gut derived symbiotic bacterial strains cultured from healthy donors.</title>
        <authorList>
            <person name="Lin H."/>
            <person name="Littmann E."/>
            <person name="Pamer E.G."/>
        </authorList>
    </citation>
    <scope>NUCLEOTIDE SEQUENCE</scope>
    <source>
        <strain evidence="12 14">MSK.21.70</strain>
        <strain evidence="11">MSK.21.82</strain>
    </source>
</reference>
<dbReference type="Pfam" id="PF00696">
    <property type="entry name" value="AA_kinase"/>
    <property type="match status" value="1"/>
</dbReference>
<keyword evidence="5 9" id="KW-0547">Nucleotide-binding</keyword>
<dbReference type="FunFam" id="3.40.1160.10:FF:000004">
    <property type="entry name" value="Acetylglutamate kinase"/>
    <property type="match status" value="1"/>
</dbReference>
<evidence type="ECO:0000313" key="12">
    <source>
        <dbReference type="EMBL" id="MBV3392898.1"/>
    </source>
</evidence>
<feature type="binding site" evidence="9">
    <location>
        <begin position="65"/>
        <end position="66"/>
    </location>
    <ligand>
        <name>substrate</name>
    </ligand>
</feature>
<comment type="similarity">
    <text evidence="9">Belongs to the acetylglutamate kinase family. ArgB subfamily.</text>
</comment>
<evidence type="ECO:0000256" key="1">
    <source>
        <dbReference type="ARBA" id="ARBA00004828"/>
    </source>
</evidence>
<gene>
    <name evidence="9 11" type="primary">argB</name>
    <name evidence="11" type="ORF">KSV97_06585</name>
    <name evidence="12" type="ORF">KSW06_06475</name>
</gene>
<accession>A0AAW4MRI1</accession>
<dbReference type="EC" id="2.7.2.8" evidence="9"/>
<feature type="binding site" evidence="9">
    <location>
        <position position="87"/>
    </location>
    <ligand>
        <name>substrate</name>
    </ligand>
</feature>
<comment type="function">
    <text evidence="9">Catalyzes the ATP-dependent phosphorylation of N-acetyl-L-glutamate.</text>
</comment>
<dbReference type="AlphaFoldDB" id="A0AAW4MRI1"/>
<comment type="catalytic activity">
    <reaction evidence="8 9">
        <text>N-acetyl-L-glutamate + ATP = N-acetyl-L-glutamyl 5-phosphate + ADP</text>
        <dbReference type="Rhea" id="RHEA:14629"/>
        <dbReference type="ChEBI" id="CHEBI:30616"/>
        <dbReference type="ChEBI" id="CHEBI:44337"/>
        <dbReference type="ChEBI" id="CHEBI:57936"/>
        <dbReference type="ChEBI" id="CHEBI:456216"/>
        <dbReference type="EC" id="2.7.2.8"/>
    </reaction>
</comment>
<dbReference type="InterPro" id="IPR004662">
    <property type="entry name" value="AcgluKinase_fam"/>
</dbReference>
<evidence type="ECO:0000313" key="14">
    <source>
        <dbReference type="Proteomes" id="UP001197492"/>
    </source>
</evidence>
<dbReference type="PANTHER" id="PTHR23342">
    <property type="entry name" value="N-ACETYLGLUTAMATE SYNTHASE"/>
    <property type="match status" value="1"/>
</dbReference>
<comment type="subcellular location">
    <subcellularLocation>
        <location evidence="9">Cytoplasm</location>
    </subcellularLocation>
</comment>
<dbReference type="EMBL" id="JAHOEL010000034">
    <property type="protein sequence ID" value="MBV3392898.1"/>
    <property type="molecule type" value="Genomic_DNA"/>
</dbReference>
<dbReference type="HAMAP" id="MF_00082">
    <property type="entry name" value="ArgB"/>
    <property type="match status" value="1"/>
</dbReference>
<dbReference type="EMBL" id="JAHOEF010000035">
    <property type="protein sequence ID" value="MBV3382891.1"/>
    <property type="molecule type" value="Genomic_DNA"/>
</dbReference>
<comment type="pathway">
    <text evidence="1 9">Amino-acid biosynthesis; L-arginine biosynthesis; N(2)-acetyl-L-ornithine from L-glutamate: step 2/4.</text>
</comment>
<dbReference type="InterPro" id="IPR041727">
    <property type="entry name" value="NAGK-C"/>
</dbReference>
<evidence type="ECO:0000256" key="8">
    <source>
        <dbReference type="ARBA" id="ARBA00048141"/>
    </source>
</evidence>
<evidence type="ECO:0000256" key="2">
    <source>
        <dbReference type="ARBA" id="ARBA00022571"/>
    </source>
</evidence>
<feature type="binding site" evidence="9">
    <location>
        <position position="179"/>
    </location>
    <ligand>
        <name>substrate</name>
    </ligand>
</feature>
<dbReference type="PANTHER" id="PTHR23342:SF0">
    <property type="entry name" value="N-ACETYLGLUTAMATE SYNTHASE, MITOCHONDRIAL"/>
    <property type="match status" value="1"/>
</dbReference>
<evidence type="ECO:0000256" key="4">
    <source>
        <dbReference type="ARBA" id="ARBA00022679"/>
    </source>
</evidence>
<keyword evidence="9" id="KW-0963">Cytoplasm</keyword>
<evidence type="ECO:0000256" key="7">
    <source>
        <dbReference type="ARBA" id="ARBA00022840"/>
    </source>
</evidence>